<dbReference type="InParanoid" id="A0A4S2MHK3"/>
<dbReference type="AlphaFoldDB" id="A0A4S2MHK3"/>
<protein>
    <submittedName>
        <fullName evidence="2">Uncharacterized protein</fullName>
    </submittedName>
</protein>
<name>A0A4S2MHK3_9PEZI</name>
<dbReference type="EMBL" id="ML220212">
    <property type="protein sequence ID" value="TGZ76165.1"/>
    <property type="molecule type" value="Genomic_DNA"/>
</dbReference>
<sequence>MGWLGCSRVLLNELQGVLYDPDITKKRSSHPAESGRSPSQPVLPHSSAMPESNSLDSSATNLTTVTNTPSEHEHLLQQSPTIDKTLHPETWWAHEFEALQLSISATKLRFEAHRQQYVHSALQKTNGTTTQPNYFLSSPNATRECKKSQQSATSSVNN</sequence>
<dbReference type="Proteomes" id="UP000298138">
    <property type="component" value="Unassembled WGS sequence"/>
</dbReference>
<keyword evidence="3" id="KW-1185">Reference proteome</keyword>
<feature type="region of interest" description="Disordered" evidence="1">
    <location>
        <begin position="24"/>
        <end position="81"/>
    </location>
</feature>
<evidence type="ECO:0000313" key="2">
    <source>
        <dbReference type="EMBL" id="TGZ76165.1"/>
    </source>
</evidence>
<evidence type="ECO:0000313" key="3">
    <source>
        <dbReference type="Proteomes" id="UP000298138"/>
    </source>
</evidence>
<proteinExistence type="predicted"/>
<evidence type="ECO:0000256" key="1">
    <source>
        <dbReference type="SAM" id="MobiDB-lite"/>
    </source>
</evidence>
<feature type="region of interest" description="Disordered" evidence="1">
    <location>
        <begin position="123"/>
        <end position="158"/>
    </location>
</feature>
<accession>A0A4S2MHK3</accession>
<feature type="compositionally biased region" description="Polar residues" evidence="1">
    <location>
        <begin position="123"/>
        <end position="141"/>
    </location>
</feature>
<reference evidence="2 3" key="1">
    <citation type="submission" date="2019-04" db="EMBL/GenBank/DDBJ databases">
        <title>Comparative genomics and transcriptomics to analyze fruiting body development in filamentous ascomycetes.</title>
        <authorList>
            <consortium name="DOE Joint Genome Institute"/>
            <person name="Lutkenhaus R."/>
            <person name="Traeger S."/>
            <person name="Breuer J."/>
            <person name="Kuo A."/>
            <person name="Lipzen A."/>
            <person name="Pangilinan J."/>
            <person name="Dilworth D."/>
            <person name="Sandor L."/>
            <person name="Poggeler S."/>
            <person name="Barry K."/>
            <person name="Grigoriev I.V."/>
            <person name="Nowrousian M."/>
        </authorList>
    </citation>
    <scope>NUCLEOTIDE SEQUENCE [LARGE SCALE GENOMIC DNA]</scope>
    <source>
        <strain evidence="2 3">CBS 389.68</strain>
    </source>
</reference>
<gene>
    <name evidence="2" type="ORF">EX30DRAFT_352847</name>
</gene>
<organism evidence="2 3">
    <name type="scientific">Ascodesmis nigricans</name>
    <dbReference type="NCBI Taxonomy" id="341454"/>
    <lineage>
        <taxon>Eukaryota</taxon>
        <taxon>Fungi</taxon>
        <taxon>Dikarya</taxon>
        <taxon>Ascomycota</taxon>
        <taxon>Pezizomycotina</taxon>
        <taxon>Pezizomycetes</taxon>
        <taxon>Pezizales</taxon>
        <taxon>Ascodesmidaceae</taxon>
        <taxon>Ascodesmis</taxon>
    </lineage>
</organism>
<feature type="compositionally biased region" description="Polar residues" evidence="1">
    <location>
        <begin position="148"/>
        <end position="158"/>
    </location>
</feature>
<feature type="compositionally biased region" description="Polar residues" evidence="1">
    <location>
        <begin position="49"/>
        <end position="69"/>
    </location>
</feature>